<dbReference type="PANTHER" id="PTHR44094:SF8">
    <property type="entry name" value="DNAJ HEAT SHOCK N-TERMINAL DOMAIN-CONTAINING PROTEIN-RELATED"/>
    <property type="match status" value="1"/>
</dbReference>
<accession>A0AAW1PP00</accession>
<dbReference type="PRINTS" id="PR00625">
    <property type="entry name" value="JDOMAIN"/>
</dbReference>
<dbReference type="InterPro" id="IPR001623">
    <property type="entry name" value="DnaJ_domain"/>
</dbReference>
<dbReference type="CDD" id="cd06257">
    <property type="entry name" value="DnaJ"/>
    <property type="match status" value="1"/>
</dbReference>
<protein>
    <recommendedName>
        <fullName evidence="2">J domain-containing protein</fullName>
    </recommendedName>
</protein>
<dbReference type="InterPro" id="IPR026894">
    <property type="entry name" value="DnaJ_X"/>
</dbReference>
<dbReference type="InterPro" id="IPR052423">
    <property type="entry name" value="EMIR"/>
</dbReference>
<evidence type="ECO:0000259" key="2">
    <source>
        <dbReference type="PROSITE" id="PS50076"/>
    </source>
</evidence>
<sequence>MEASRDLERTEHAISFNDVFSTRKPKNVQAGLASGLKSVAKGVAAGAAGLVVAPAVGAVQGGLPGFAKGCLSGLAGAVLLPVTGVAVGATQVVRGIANTPEAIRESSKGRFWDEDAREWTDQPTLALAVDNGVFNSARQRWQQEQGGRKAATDYYALLGVARDASPDEIKKQYYTLARRMHPDKNPEDPLAKERFQRMSEAYQVLGTPELRARYDQHGTEGLDVNFMDGAEFFSMLFGSDSFEHLVGELMIAAAARNGGDLSAGQMKKLQIAREERLAVLLNALLRRWVEGDQEGFKESMQAEAAGLVMASYGSVLVKTIGRVYESQAEIFLGGLVDGTLAAMRSKGQSVKSQFAAASLALKVFQAQSQMEKLDREFNLQKRTAAAEEQPTAAAAASTSGEANTSHADAGPSPHSPGGGRNERTAFLNGGAQGPAVQRMNSAEHLAERARLEEAALPLMLEAMWAANVLDIESTLRHVARKVLHDPFGSKEVRRSRALALQQLGRIFQAAVPLETPAAPGQRRQAPHLAKQQMEDAMQRVLEKRHAADDARHQGGAS</sequence>
<evidence type="ECO:0000313" key="3">
    <source>
        <dbReference type="EMBL" id="KAK9815321.1"/>
    </source>
</evidence>
<keyword evidence="4" id="KW-1185">Reference proteome</keyword>
<organism evidence="3 4">
    <name type="scientific">[Myrmecia] bisecta</name>
    <dbReference type="NCBI Taxonomy" id="41462"/>
    <lineage>
        <taxon>Eukaryota</taxon>
        <taxon>Viridiplantae</taxon>
        <taxon>Chlorophyta</taxon>
        <taxon>core chlorophytes</taxon>
        <taxon>Trebouxiophyceae</taxon>
        <taxon>Trebouxiales</taxon>
        <taxon>Trebouxiaceae</taxon>
        <taxon>Myrmecia</taxon>
    </lineage>
</organism>
<dbReference type="AlphaFoldDB" id="A0AAW1PP00"/>
<dbReference type="EMBL" id="JALJOR010000006">
    <property type="protein sequence ID" value="KAK9815321.1"/>
    <property type="molecule type" value="Genomic_DNA"/>
</dbReference>
<feature type="compositionally biased region" description="Basic and acidic residues" evidence="1">
    <location>
        <begin position="532"/>
        <end position="557"/>
    </location>
</feature>
<dbReference type="SUPFAM" id="SSF46565">
    <property type="entry name" value="Chaperone J-domain"/>
    <property type="match status" value="1"/>
</dbReference>
<reference evidence="3 4" key="1">
    <citation type="journal article" date="2024" name="Nat. Commun.">
        <title>Phylogenomics reveals the evolutionary origins of lichenization in chlorophyte algae.</title>
        <authorList>
            <person name="Puginier C."/>
            <person name="Libourel C."/>
            <person name="Otte J."/>
            <person name="Skaloud P."/>
            <person name="Haon M."/>
            <person name="Grisel S."/>
            <person name="Petersen M."/>
            <person name="Berrin J.G."/>
            <person name="Delaux P.M."/>
            <person name="Dal Grande F."/>
            <person name="Keller J."/>
        </authorList>
    </citation>
    <scope>NUCLEOTIDE SEQUENCE [LARGE SCALE GENOMIC DNA]</scope>
    <source>
        <strain evidence="3 4">SAG 2043</strain>
    </source>
</reference>
<dbReference type="SMART" id="SM00271">
    <property type="entry name" value="DnaJ"/>
    <property type="match status" value="1"/>
</dbReference>
<proteinExistence type="predicted"/>
<name>A0AAW1PP00_9CHLO</name>
<feature type="region of interest" description="Disordered" evidence="1">
    <location>
        <begin position="382"/>
        <end position="433"/>
    </location>
</feature>
<dbReference type="Gene3D" id="1.10.287.110">
    <property type="entry name" value="DnaJ domain"/>
    <property type="match status" value="1"/>
</dbReference>
<feature type="domain" description="J" evidence="2">
    <location>
        <begin position="153"/>
        <end position="218"/>
    </location>
</feature>
<dbReference type="Pfam" id="PF14308">
    <property type="entry name" value="DnaJ-X"/>
    <property type="match status" value="1"/>
</dbReference>
<evidence type="ECO:0000256" key="1">
    <source>
        <dbReference type="SAM" id="MobiDB-lite"/>
    </source>
</evidence>
<dbReference type="Proteomes" id="UP001489004">
    <property type="component" value="Unassembled WGS sequence"/>
</dbReference>
<comment type="caution">
    <text evidence="3">The sequence shown here is derived from an EMBL/GenBank/DDBJ whole genome shotgun (WGS) entry which is preliminary data.</text>
</comment>
<evidence type="ECO:0000313" key="4">
    <source>
        <dbReference type="Proteomes" id="UP001489004"/>
    </source>
</evidence>
<gene>
    <name evidence="3" type="ORF">WJX72_001695</name>
</gene>
<dbReference type="PROSITE" id="PS50076">
    <property type="entry name" value="DNAJ_2"/>
    <property type="match status" value="1"/>
</dbReference>
<feature type="region of interest" description="Disordered" evidence="1">
    <location>
        <begin position="517"/>
        <end position="557"/>
    </location>
</feature>
<dbReference type="InterPro" id="IPR036869">
    <property type="entry name" value="J_dom_sf"/>
</dbReference>
<feature type="compositionally biased region" description="Low complexity" evidence="1">
    <location>
        <begin position="386"/>
        <end position="405"/>
    </location>
</feature>
<dbReference type="PANTHER" id="PTHR44094">
    <property type="entry name" value="DNAJ HEAT SHOCK N-TERMINAL DOMAIN-CONTAINING PROTEIN"/>
    <property type="match status" value="1"/>
</dbReference>
<dbReference type="Pfam" id="PF00226">
    <property type="entry name" value="DnaJ"/>
    <property type="match status" value="1"/>
</dbReference>